<keyword evidence="2" id="KW-1185">Reference proteome</keyword>
<dbReference type="Proteomes" id="UP001178461">
    <property type="component" value="Chromosome 7"/>
</dbReference>
<sequence>MQSGNELLTELRGKYGERTAALEQRDLKAKSQVSRLWLQSTRIFSCPSCHLLSCQLDFCRRSLVDCTYTAPDLPGCFADGFCSNRLQRKPCLPVFCA</sequence>
<evidence type="ECO:0000313" key="1">
    <source>
        <dbReference type="EMBL" id="CAI5779224.1"/>
    </source>
</evidence>
<gene>
    <name evidence="1" type="ORF">PODLI_1B017005</name>
</gene>
<reference evidence="1" key="1">
    <citation type="submission" date="2022-12" db="EMBL/GenBank/DDBJ databases">
        <authorList>
            <person name="Alioto T."/>
            <person name="Alioto T."/>
            <person name="Gomez Garrido J."/>
        </authorList>
    </citation>
    <scope>NUCLEOTIDE SEQUENCE</scope>
</reference>
<proteinExistence type="predicted"/>
<dbReference type="EMBL" id="OX395132">
    <property type="protein sequence ID" value="CAI5779224.1"/>
    <property type="molecule type" value="Genomic_DNA"/>
</dbReference>
<name>A0AA35KKH3_9SAUR</name>
<evidence type="ECO:0000313" key="2">
    <source>
        <dbReference type="Proteomes" id="UP001178461"/>
    </source>
</evidence>
<dbReference type="AlphaFoldDB" id="A0AA35KKH3"/>
<protein>
    <submittedName>
        <fullName evidence="1">Uncharacterized protein</fullName>
    </submittedName>
</protein>
<accession>A0AA35KKH3</accession>
<organism evidence="1 2">
    <name type="scientific">Podarcis lilfordi</name>
    <name type="common">Lilford's wall lizard</name>
    <dbReference type="NCBI Taxonomy" id="74358"/>
    <lineage>
        <taxon>Eukaryota</taxon>
        <taxon>Metazoa</taxon>
        <taxon>Chordata</taxon>
        <taxon>Craniata</taxon>
        <taxon>Vertebrata</taxon>
        <taxon>Euteleostomi</taxon>
        <taxon>Lepidosauria</taxon>
        <taxon>Squamata</taxon>
        <taxon>Bifurcata</taxon>
        <taxon>Unidentata</taxon>
        <taxon>Episquamata</taxon>
        <taxon>Laterata</taxon>
        <taxon>Lacertibaenia</taxon>
        <taxon>Lacertidae</taxon>
        <taxon>Podarcis</taxon>
    </lineage>
</organism>